<evidence type="ECO:0000256" key="5">
    <source>
        <dbReference type="ARBA" id="ARBA00023136"/>
    </source>
</evidence>
<dbReference type="Gene3D" id="3.40.50.300">
    <property type="entry name" value="P-loop containing nucleotide triphosphate hydrolases"/>
    <property type="match status" value="1"/>
</dbReference>
<keyword evidence="5" id="KW-0472">Membrane</keyword>
<gene>
    <name evidence="7" type="ORF">PCOR1329_LOCUS47138</name>
</gene>
<evidence type="ECO:0000313" key="8">
    <source>
        <dbReference type="Proteomes" id="UP001189429"/>
    </source>
</evidence>
<sequence>MADGHGTALIDEAGTGQASSAPSVQWCGLCFSVGDKAILKDVSGGLEQGQLSAILGPSGAGKSTLLNVLAGRQRTEGQGCSLSGAVQVGGQVVSPRELKRRVAFVMQDDALLATQTVEESLLFSSALKRPGRTRQQRAAEVDDLLRGLGLSACRSTAIGSALVKGVSGGERKRTSVGVELITNPSICGEGRPTSGLDSFAAAELVRLLRALARRGRVVCCTIHQPSSEVFALFEQVTCLRAGEVLYHGPGGEPLRECLATAQMPCPGGYNAADSEEQTAILDGR</sequence>
<proteinExistence type="predicted"/>
<dbReference type="PROSITE" id="PS50893">
    <property type="entry name" value="ABC_TRANSPORTER_2"/>
    <property type="match status" value="1"/>
</dbReference>
<comment type="subcellular location">
    <subcellularLocation>
        <location evidence="1">Membrane</location>
        <topology evidence="1">Multi-pass membrane protein</topology>
    </subcellularLocation>
</comment>
<evidence type="ECO:0000256" key="3">
    <source>
        <dbReference type="ARBA" id="ARBA00022692"/>
    </source>
</evidence>
<evidence type="ECO:0000313" key="7">
    <source>
        <dbReference type="EMBL" id="CAK0856873.1"/>
    </source>
</evidence>
<evidence type="ECO:0000256" key="1">
    <source>
        <dbReference type="ARBA" id="ARBA00004141"/>
    </source>
</evidence>
<keyword evidence="3" id="KW-0812">Transmembrane</keyword>
<evidence type="ECO:0000256" key="4">
    <source>
        <dbReference type="ARBA" id="ARBA00022989"/>
    </source>
</evidence>
<evidence type="ECO:0000256" key="2">
    <source>
        <dbReference type="ARBA" id="ARBA00022448"/>
    </source>
</evidence>
<organism evidence="7 8">
    <name type="scientific">Prorocentrum cordatum</name>
    <dbReference type="NCBI Taxonomy" id="2364126"/>
    <lineage>
        <taxon>Eukaryota</taxon>
        <taxon>Sar</taxon>
        <taxon>Alveolata</taxon>
        <taxon>Dinophyceae</taxon>
        <taxon>Prorocentrales</taxon>
        <taxon>Prorocentraceae</taxon>
        <taxon>Prorocentrum</taxon>
    </lineage>
</organism>
<dbReference type="SUPFAM" id="SSF52540">
    <property type="entry name" value="P-loop containing nucleoside triphosphate hydrolases"/>
    <property type="match status" value="1"/>
</dbReference>
<dbReference type="Pfam" id="PF00005">
    <property type="entry name" value="ABC_tran"/>
    <property type="match status" value="1"/>
</dbReference>
<dbReference type="Proteomes" id="UP001189429">
    <property type="component" value="Unassembled WGS sequence"/>
</dbReference>
<dbReference type="InterPro" id="IPR027417">
    <property type="entry name" value="P-loop_NTPase"/>
</dbReference>
<keyword evidence="4" id="KW-1133">Transmembrane helix</keyword>
<dbReference type="InterPro" id="IPR050352">
    <property type="entry name" value="ABCG_transporters"/>
</dbReference>
<dbReference type="PANTHER" id="PTHR48041">
    <property type="entry name" value="ABC TRANSPORTER G FAMILY MEMBER 28"/>
    <property type="match status" value="1"/>
</dbReference>
<dbReference type="EMBL" id="CAUYUJ010015677">
    <property type="protein sequence ID" value="CAK0856873.1"/>
    <property type="molecule type" value="Genomic_DNA"/>
</dbReference>
<keyword evidence="2" id="KW-0813">Transport</keyword>
<reference evidence="7" key="1">
    <citation type="submission" date="2023-10" db="EMBL/GenBank/DDBJ databases">
        <authorList>
            <person name="Chen Y."/>
            <person name="Shah S."/>
            <person name="Dougan E. K."/>
            <person name="Thang M."/>
            <person name="Chan C."/>
        </authorList>
    </citation>
    <scope>NUCLEOTIDE SEQUENCE [LARGE SCALE GENOMIC DNA]</scope>
</reference>
<name>A0ABN9UBR9_9DINO</name>
<evidence type="ECO:0000259" key="6">
    <source>
        <dbReference type="PROSITE" id="PS50893"/>
    </source>
</evidence>
<dbReference type="InterPro" id="IPR003439">
    <property type="entry name" value="ABC_transporter-like_ATP-bd"/>
</dbReference>
<comment type="caution">
    <text evidence="7">The sequence shown here is derived from an EMBL/GenBank/DDBJ whole genome shotgun (WGS) entry which is preliminary data.</text>
</comment>
<keyword evidence="8" id="KW-1185">Reference proteome</keyword>
<feature type="domain" description="ABC transporter" evidence="6">
    <location>
        <begin position="24"/>
        <end position="266"/>
    </location>
</feature>
<protein>
    <recommendedName>
        <fullName evidence="6">ABC transporter domain-containing protein</fullName>
    </recommendedName>
</protein>
<accession>A0ABN9UBR9</accession>
<dbReference type="PANTHER" id="PTHR48041:SF139">
    <property type="entry name" value="PROTEIN SCARLET"/>
    <property type="match status" value="1"/>
</dbReference>